<feature type="signal peptide" evidence="1">
    <location>
        <begin position="1"/>
        <end position="27"/>
    </location>
</feature>
<feature type="chain" id="PRO_5042022599" evidence="1">
    <location>
        <begin position="28"/>
        <end position="173"/>
    </location>
</feature>
<dbReference type="Proteomes" id="UP001286313">
    <property type="component" value="Unassembled WGS sequence"/>
</dbReference>
<keyword evidence="3" id="KW-1185">Reference proteome</keyword>
<gene>
    <name evidence="2" type="ORF">Pcinc_033041</name>
</gene>
<dbReference type="EMBL" id="JAWQEG010004599">
    <property type="protein sequence ID" value="KAK3860949.1"/>
    <property type="molecule type" value="Genomic_DNA"/>
</dbReference>
<evidence type="ECO:0000313" key="2">
    <source>
        <dbReference type="EMBL" id="KAK3860949.1"/>
    </source>
</evidence>
<keyword evidence="1" id="KW-0732">Signal</keyword>
<organism evidence="2 3">
    <name type="scientific">Petrolisthes cinctipes</name>
    <name type="common">Flat porcelain crab</name>
    <dbReference type="NCBI Taxonomy" id="88211"/>
    <lineage>
        <taxon>Eukaryota</taxon>
        <taxon>Metazoa</taxon>
        <taxon>Ecdysozoa</taxon>
        <taxon>Arthropoda</taxon>
        <taxon>Crustacea</taxon>
        <taxon>Multicrustacea</taxon>
        <taxon>Malacostraca</taxon>
        <taxon>Eumalacostraca</taxon>
        <taxon>Eucarida</taxon>
        <taxon>Decapoda</taxon>
        <taxon>Pleocyemata</taxon>
        <taxon>Anomura</taxon>
        <taxon>Galatheoidea</taxon>
        <taxon>Porcellanidae</taxon>
        <taxon>Petrolisthes</taxon>
    </lineage>
</organism>
<reference evidence="2" key="1">
    <citation type="submission" date="2023-10" db="EMBL/GenBank/DDBJ databases">
        <title>Genome assemblies of two species of porcelain crab, Petrolisthes cinctipes and Petrolisthes manimaculis (Anomura: Porcellanidae).</title>
        <authorList>
            <person name="Angst P."/>
        </authorList>
    </citation>
    <scope>NUCLEOTIDE SEQUENCE</scope>
    <source>
        <strain evidence="2">PB745_01</strain>
        <tissue evidence="2">Gill</tissue>
    </source>
</reference>
<proteinExistence type="predicted"/>
<evidence type="ECO:0000313" key="3">
    <source>
        <dbReference type="Proteomes" id="UP001286313"/>
    </source>
</evidence>
<dbReference type="AlphaFoldDB" id="A0AAE1K075"/>
<evidence type="ECO:0000256" key="1">
    <source>
        <dbReference type="SAM" id="SignalP"/>
    </source>
</evidence>
<sequence length="173" mass="18294">MASGRHPSYMKTLLILVHLLILPFTAGYPHPQSTDDEEVGYGSGWGLNEVDFGAEVDGDLRGRTVAVTMGPTSTKGSDQDDTITEAIAIGPTNTEGSDQYDPITEAIAMGPTSTEGSDQYDPITEAIVRGPTSTEGSDLGASGVQGCYSYLHTLLTVTLAVLTVPFARVYHLL</sequence>
<name>A0AAE1K075_PETCI</name>
<protein>
    <submittedName>
        <fullName evidence="2">Uncharacterized protein</fullName>
    </submittedName>
</protein>
<comment type="caution">
    <text evidence="2">The sequence shown here is derived from an EMBL/GenBank/DDBJ whole genome shotgun (WGS) entry which is preliminary data.</text>
</comment>
<accession>A0AAE1K075</accession>